<dbReference type="SUPFAM" id="SSF53098">
    <property type="entry name" value="Ribonuclease H-like"/>
    <property type="match status" value="1"/>
</dbReference>
<dbReference type="GO" id="GO:0003676">
    <property type="term" value="F:nucleic acid binding"/>
    <property type="evidence" value="ECO:0007669"/>
    <property type="project" value="InterPro"/>
</dbReference>
<dbReference type="InterPro" id="IPR002156">
    <property type="entry name" value="RNaseH_domain"/>
</dbReference>
<dbReference type="Proteomes" id="UP000271974">
    <property type="component" value="Unassembled WGS sequence"/>
</dbReference>
<organism evidence="2 3">
    <name type="scientific">Elysia chlorotica</name>
    <name type="common">Eastern emerald elysia</name>
    <name type="synonym">Sea slug</name>
    <dbReference type="NCBI Taxonomy" id="188477"/>
    <lineage>
        <taxon>Eukaryota</taxon>
        <taxon>Metazoa</taxon>
        <taxon>Spiralia</taxon>
        <taxon>Lophotrochozoa</taxon>
        <taxon>Mollusca</taxon>
        <taxon>Gastropoda</taxon>
        <taxon>Heterobranchia</taxon>
        <taxon>Euthyneura</taxon>
        <taxon>Panpulmonata</taxon>
        <taxon>Sacoglossa</taxon>
        <taxon>Placobranchoidea</taxon>
        <taxon>Plakobranchidae</taxon>
        <taxon>Elysia</taxon>
    </lineage>
</organism>
<protein>
    <recommendedName>
        <fullName evidence="1">RNase H type-1 domain-containing protein</fullName>
    </recommendedName>
</protein>
<gene>
    <name evidence="2" type="ORF">EGW08_019437</name>
</gene>
<dbReference type="Pfam" id="PF00075">
    <property type="entry name" value="RNase_H"/>
    <property type="match status" value="1"/>
</dbReference>
<comment type="caution">
    <text evidence="2">The sequence shown here is derived from an EMBL/GenBank/DDBJ whole genome shotgun (WGS) entry which is preliminary data.</text>
</comment>
<dbReference type="Gene3D" id="3.30.420.10">
    <property type="entry name" value="Ribonuclease H-like superfamily/Ribonuclease H"/>
    <property type="match status" value="1"/>
</dbReference>
<accession>A0A433SU49</accession>
<keyword evidence="3" id="KW-1185">Reference proteome</keyword>
<dbReference type="AlphaFoldDB" id="A0A433SU49"/>
<proteinExistence type="predicted"/>
<dbReference type="InterPro" id="IPR012337">
    <property type="entry name" value="RNaseH-like_sf"/>
</dbReference>
<sequence>MARWVFPRGGKSEKGPAGRVGLGRFVSVSVETKAKGGNKVEVAPSLQIDDIKLRGKKGELKDLAALQEDKTPPKLYREIFEQIIENHSDHHLLFTDGSKDETCIRVPLILSRYCCGVSADFNIHMCMALNTVSTSRKETFFILSDSLSLVKASEEANLKNPNLLRKIHELQQNRKKITLSWTPSHIGIEGNEMADQLTKIGLKLQPTRVQIPASDAKPIIHKFIRELEGAME</sequence>
<evidence type="ECO:0000313" key="2">
    <source>
        <dbReference type="EMBL" id="RUS72800.1"/>
    </source>
</evidence>
<reference evidence="2 3" key="1">
    <citation type="submission" date="2019-01" db="EMBL/GenBank/DDBJ databases">
        <title>A draft genome assembly of the solar-powered sea slug Elysia chlorotica.</title>
        <authorList>
            <person name="Cai H."/>
            <person name="Li Q."/>
            <person name="Fang X."/>
            <person name="Li J."/>
            <person name="Curtis N.E."/>
            <person name="Altenburger A."/>
            <person name="Shibata T."/>
            <person name="Feng M."/>
            <person name="Maeda T."/>
            <person name="Schwartz J.A."/>
            <person name="Shigenobu S."/>
            <person name="Lundholm N."/>
            <person name="Nishiyama T."/>
            <person name="Yang H."/>
            <person name="Hasebe M."/>
            <person name="Li S."/>
            <person name="Pierce S.K."/>
            <person name="Wang J."/>
        </authorList>
    </citation>
    <scope>NUCLEOTIDE SEQUENCE [LARGE SCALE GENOMIC DNA]</scope>
    <source>
        <strain evidence="2">EC2010</strain>
        <tissue evidence="2">Whole organism of an adult</tissue>
    </source>
</reference>
<dbReference type="PROSITE" id="PS50879">
    <property type="entry name" value="RNASE_H_1"/>
    <property type="match status" value="1"/>
</dbReference>
<dbReference type="GO" id="GO:0004523">
    <property type="term" value="F:RNA-DNA hybrid ribonuclease activity"/>
    <property type="evidence" value="ECO:0007669"/>
    <property type="project" value="InterPro"/>
</dbReference>
<dbReference type="OrthoDB" id="6774133at2759"/>
<dbReference type="EMBL" id="RQTK01001017">
    <property type="protein sequence ID" value="RUS72800.1"/>
    <property type="molecule type" value="Genomic_DNA"/>
</dbReference>
<evidence type="ECO:0000259" key="1">
    <source>
        <dbReference type="PROSITE" id="PS50879"/>
    </source>
</evidence>
<dbReference type="InterPro" id="IPR036397">
    <property type="entry name" value="RNaseH_sf"/>
</dbReference>
<name>A0A433SU49_ELYCH</name>
<evidence type="ECO:0000313" key="3">
    <source>
        <dbReference type="Proteomes" id="UP000271974"/>
    </source>
</evidence>
<feature type="domain" description="RNase H type-1" evidence="1">
    <location>
        <begin position="87"/>
        <end position="203"/>
    </location>
</feature>